<accession>S4TF08</accession>
<organism evidence="2">
    <name type="scientific">uncultured marine virus</name>
    <dbReference type="NCBI Taxonomy" id="186617"/>
    <lineage>
        <taxon>Viruses</taxon>
        <taxon>environmental samples</taxon>
    </lineage>
</organism>
<evidence type="ECO:0008006" key="3">
    <source>
        <dbReference type="Google" id="ProtNLM"/>
    </source>
</evidence>
<protein>
    <recommendedName>
        <fullName evidence="3">Capsid protein</fullName>
    </recommendedName>
</protein>
<name>S4TF08_9VIRU</name>
<feature type="region of interest" description="Disordered" evidence="1">
    <location>
        <begin position="1"/>
        <end position="26"/>
    </location>
</feature>
<dbReference type="EMBL" id="JX904104">
    <property type="protein sequence ID" value="AGA18253.1"/>
    <property type="molecule type" value="Genomic_DNA"/>
</dbReference>
<evidence type="ECO:0000256" key="1">
    <source>
        <dbReference type="SAM" id="MobiDB-lite"/>
    </source>
</evidence>
<reference evidence="2" key="1">
    <citation type="journal article" date="2013" name="ISME J.">
        <title>Previously unknown and highly divergent ssDNA viruses populate the oceans.</title>
        <authorList>
            <person name="Labonte J.M."/>
            <person name="Suttle C.A."/>
        </authorList>
    </citation>
    <scope>NUCLEOTIDE SEQUENCE</scope>
</reference>
<proteinExistence type="predicted"/>
<sequence length="234" mass="25493">MPVKRSYSQVTPGGSGTRKRKKARTTRYNNGVARTSMLSADHKILSASKIVTMRYSEQFTVDASALDVPGSYIFSANGLHDPNITGTGHQPRGYDQLMTMYRHYEVLEALIEVWADPNDLTNSGLLSLSVRSSNSPVALRTNMIEHRTAITKAFAGSNGGPGVIYHKIACKPGEFLGLKNDDTVRGAVGFNPASPVYFHVNTLPISSTDQGPVHCQARITYKVKLSEPKEPVPS</sequence>
<evidence type="ECO:0000313" key="2">
    <source>
        <dbReference type="EMBL" id="AGA18253.1"/>
    </source>
</evidence>
<feature type="compositionally biased region" description="Polar residues" evidence="1">
    <location>
        <begin position="1"/>
        <end position="12"/>
    </location>
</feature>